<dbReference type="InterPro" id="IPR043128">
    <property type="entry name" value="Rev_trsase/Diguanyl_cyclase"/>
</dbReference>
<dbReference type="CDD" id="cd01651">
    <property type="entry name" value="RT_G2_intron"/>
    <property type="match status" value="1"/>
</dbReference>
<dbReference type="GO" id="GO:0003723">
    <property type="term" value="F:RNA binding"/>
    <property type="evidence" value="ECO:0007669"/>
    <property type="project" value="InterPro"/>
</dbReference>
<feature type="non-terminal residue" evidence="11">
    <location>
        <position position="409"/>
    </location>
</feature>
<feature type="domain" description="Reverse transcriptase" evidence="10">
    <location>
        <begin position="52"/>
        <end position="279"/>
    </location>
</feature>
<dbReference type="InterPro" id="IPR030931">
    <property type="entry name" value="Group_II_RT_mat"/>
</dbReference>
<keyword evidence="7" id="KW-0051">Antiviral defense</keyword>
<dbReference type="PANTHER" id="PTHR34047">
    <property type="entry name" value="NUCLEAR INTRON MATURASE 1, MITOCHONDRIAL-RELATED"/>
    <property type="match status" value="1"/>
</dbReference>
<proteinExistence type="inferred from homology"/>
<feature type="non-terminal residue" evidence="11">
    <location>
        <position position="1"/>
    </location>
</feature>
<keyword evidence="2" id="KW-0808">Transferase</keyword>
<dbReference type="Pfam" id="PF00078">
    <property type="entry name" value="RVT_1"/>
    <property type="match status" value="1"/>
</dbReference>
<evidence type="ECO:0000256" key="3">
    <source>
        <dbReference type="ARBA" id="ARBA00022695"/>
    </source>
</evidence>
<keyword evidence="6 11" id="KW-0695">RNA-directed DNA polymerase</keyword>
<dbReference type="GO" id="GO:0051607">
    <property type="term" value="P:defense response to virus"/>
    <property type="evidence" value="ECO:0007669"/>
    <property type="project" value="UniProtKB-KW"/>
</dbReference>
<evidence type="ECO:0000256" key="2">
    <source>
        <dbReference type="ARBA" id="ARBA00022679"/>
    </source>
</evidence>
<dbReference type="SUPFAM" id="SSF56672">
    <property type="entry name" value="DNA/RNA polymerases"/>
    <property type="match status" value="1"/>
</dbReference>
<evidence type="ECO:0000256" key="1">
    <source>
        <dbReference type="ARBA" id="ARBA00012493"/>
    </source>
</evidence>
<dbReference type="InterPro" id="IPR000477">
    <property type="entry name" value="RT_dom"/>
</dbReference>
<keyword evidence="12" id="KW-1185">Reference proteome</keyword>
<dbReference type="InterPro" id="IPR013597">
    <property type="entry name" value="Mat_intron_G2"/>
</dbReference>
<reference evidence="12" key="1">
    <citation type="submission" date="2017-02" db="EMBL/GenBank/DDBJ databases">
        <authorList>
            <person name="Varghese N."/>
            <person name="Submissions S."/>
        </authorList>
    </citation>
    <scope>NUCLEOTIDE SEQUENCE [LARGE SCALE GENOMIC DNA]</scope>
    <source>
        <strain evidence="12">DSM 3072</strain>
    </source>
</reference>
<comment type="catalytic activity">
    <reaction evidence="9">
        <text>DNA(n) + a 2'-deoxyribonucleoside 5'-triphosphate = DNA(n+1) + diphosphate</text>
        <dbReference type="Rhea" id="RHEA:22508"/>
        <dbReference type="Rhea" id="RHEA-COMP:17339"/>
        <dbReference type="Rhea" id="RHEA-COMP:17340"/>
        <dbReference type="ChEBI" id="CHEBI:33019"/>
        <dbReference type="ChEBI" id="CHEBI:61560"/>
        <dbReference type="ChEBI" id="CHEBI:173112"/>
        <dbReference type="EC" id="2.7.7.49"/>
    </reaction>
</comment>
<evidence type="ECO:0000256" key="8">
    <source>
        <dbReference type="ARBA" id="ARBA00034120"/>
    </source>
</evidence>
<dbReference type="PROSITE" id="PS50878">
    <property type="entry name" value="RT_POL"/>
    <property type="match status" value="1"/>
</dbReference>
<protein>
    <recommendedName>
        <fullName evidence="1">RNA-directed DNA polymerase</fullName>
        <ecNumber evidence="1">2.7.7.49</ecNumber>
    </recommendedName>
</protein>
<organism evidence="11 12">
    <name type="scientific">Succinivibrio dextrinosolvens DSM 3072</name>
    <dbReference type="NCBI Taxonomy" id="1123324"/>
    <lineage>
        <taxon>Bacteria</taxon>
        <taxon>Pseudomonadati</taxon>
        <taxon>Pseudomonadota</taxon>
        <taxon>Gammaproteobacteria</taxon>
        <taxon>Aeromonadales</taxon>
        <taxon>Succinivibrionaceae</taxon>
        <taxon>Succinivibrio</taxon>
    </lineage>
</organism>
<dbReference type="InterPro" id="IPR000123">
    <property type="entry name" value="Reverse_transcriptase_msDNA"/>
</dbReference>
<keyword evidence="5" id="KW-0460">Magnesium</keyword>
<keyword evidence="3" id="KW-0548">Nucleotidyltransferase</keyword>
<dbReference type="GO" id="GO:0003964">
    <property type="term" value="F:RNA-directed DNA polymerase activity"/>
    <property type="evidence" value="ECO:0007669"/>
    <property type="project" value="UniProtKB-KW"/>
</dbReference>
<evidence type="ECO:0000256" key="7">
    <source>
        <dbReference type="ARBA" id="ARBA00023118"/>
    </source>
</evidence>
<evidence type="ECO:0000256" key="4">
    <source>
        <dbReference type="ARBA" id="ARBA00022723"/>
    </source>
</evidence>
<dbReference type="GO" id="GO:0046872">
    <property type="term" value="F:metal ion binding"/>
    <property type="evidence" value="ECO:0007669"/>
    <property type="project" value="UniProtKB-KW"/>
</dbReference>
<evidence type="ECO:0000313" key="11">
    <source>
        <dbReference type="EMBL" id="SKA71643.1"/>
    </source>
</evidence>
<keyword evidence="4" id="KW-0479">Metal-binding</keyword>
<gene>
    <name evidence="11" type="ORF">SAMN02745213_02402</name>
</gene>
<sequence length="409" mass="46904">NYNRMITLESIFSKENLKQALNQVIRNKGAPGIDGMTVDEIIPWIYAHPNQLTNEIMSESYRFSPIRRVYTPKADGKQRPLGIPSVIDRVVQQAIAIALNEMYDSSFSNGSYGFRPSRSAHDAVKTATAFLNMGYTYVIDLDLKSFFDMVNHEFLLQVLSNRIKDKRVLKLINKILKTEIIDGMELIKPSKGLTQGAPCSPVLANIILDLLDKELEKRGHKFCRYADDVIIFCKSQRAAERTYESISMFIEKKLHLIINKEKTKVGHINSTMKFLGFGFAKLKVNGNRSYRPIVHKKAKKDLRNDLRKILNKKCPKGIERTKEITNEFLMGWAHYFALGITISNMTKTESWIRHKIRAIYLKAWKRNSTKDENFRKLNTNSTNICHTVANSSLGIWAKAKLANRIITKD</sequence>
<dbReference type="Proteomes" id="UP000242432">
    <property type="component" value="Unassembled WGS sequence"/>
</dbReference>
<dbReference type="PRINTS" id="PR00866">
    <property type="entry name" value="RNADNAPOLMS"/>
</dbReference>
<dbReference type="NCBIfam" id="TIGR04416">
    <property type="entry name" value="group_II_RT_mat"/>
    <property type="match status" value="1"/>
</dbReference>
<dbReference type="Pfam" id="PF08388">
    <property type="entry name" value="GIIM"/>
    <property type="match status" value="1"/>
</dbReference>
<evidence type="ECO:0000313" key="12">
    <source>
        <dbReference type="Proteomes" id="UP000242432"/>
    </source>
</evidence>
<dbReference type="EC" id="2.7.7.49" evidence="1"/>
<dbReference type="EMBL" id="FUXX01000101">
    <property type="protein sequence ID" value="SKA71643.1"/>
    <property type="molecule type" value="Genomic_DNA"/>
</dbReference>
<dbReference type="PANTHER" id="PTHR34047:SF8">
    <property type="entry name" value="PROTEIN YKFC"/>
    <property type="match status" value="1"/>
</dbReference>
<evidence type="ECO:0000256" key="5">
    <source>
        <dbReference type="ARBA" id="ARBA00022842"/>
    </source>
</evidence>
<evidence type="ECO:0000259" key="10">
    <source>
        <dbReference type="PROSITE" id="PS50878"/>
    </source>
</evidence>
<dbReference type="InterPro" id="IPR051083">
    <property type="entry name" value="GrpII_Intron_Splice-Mob/Def"/>
</dbReference>
<dbReference type="InterPro" id="IPR043502">
    <property type="entry name" value="DNA/RNA_pol_sf"/>
</dbReference>
<evidence type="ECO:0000256" key="6">
    <source>
        <dbReference type="ARBA" id="ARBA00022918"/>
    </source>
</evidence>
<evidence type="ECO:0000256" key="9">
    <source>
        <dbReference type="ARBA" id="ARBA00048173"/>
    </source>
</evidence>
<comment type="similarity">
    <text evidence="8">Belongs to the bacterial reverse transcriptase family.</text>
</comment>
<dbReference type="AlphaFoldDB" id="A0A1T4W346"/>
<dbReference type="Gene3D" id="3.30.70.270">
    <property type="match status" value="1"/>
</dbReference>
<accession>A0A1T4W346</accession>
<name>A0A1T4W346_9GAMM</name>